<comment type="caution">
    <text evidence="1">The sequence shown here is derived from an EMBL/GenBank/DDBJ whole genome shotgun (WGS) entry which is preliminary data.</text>
</comment>
<organism evidence="1">
    <name type="scientific">Tanacetum cinerariifolium</name>
    <name type="common">Dalmatian daisy</name>
    <name type="synonym">Chrysanthemum cinerariifolium</name>
    <dbReference type="NCBI Taxonomy" id="118510"/>
    <lineage>
        <taxon>Eukaryota</taxon>
        <taxon>Viridiplantae</taxon>
        <taxon>Streptophyta</taxon>
        <taxon>Embryophyta</taxon>
        <taxon>Tracheophyta</taxon>
        <taxon>Spermatophyta</taxon>
        <taxon>Magnoliopsida</taxon>
        <taxon>eudicotyledons</taxon>
        <taxon>Gunneridae</taxon>
        <taxon>Pentapetalae</taxon>
        <taxon>asterids</taxon>
        <taxon>campanulids</taxon>
        <taxon>Asterales</taxon>
        <taxon>Asteraceae</taxon>
        <taxon>Asteroideae</taxon>
        <taxon>Anthemideae</taxon>
        <taxon>Anthemidinae</taxon>
        <taxon>Tanacetum</taxon>
    </lineage>
</organism>
<gene>
    <name evidence="1" type="ORF">Tci_878766</name>
</gene>
<name>A0A699T9D0_TANCI</name>
<dbReference type="AlphaFoldDB" id="A0A699T9D0"/>
<proteinExistence type="predicted"/>
<accession>A0A699T9D0</accession>
<sequence>DPKVSLIQPSSNELFQAPYNPPCLEHLINGLDHGRYSVLINFSPDCSICFPSLQIGSVRIWLSKVEPLLVAFNSQLKIFHTSLDDDASCKHPKRDIKSETFLNGQISQLSLYKKLQHIFDVLEA</sequence>
<feature type="non-terminal residue" evidence="1">
    <location>
        <position position="1"/>
    </location>
</feature>
<reference evidence="1" key="1">
    <citation type="journal article" date="2019" name="Sci. Rep.">
        <title>Draft genome of Tanacetum cinerariifolium, the natural source of mosquito coil.</title>
        <authorList>
            <person name="Yamashiro T."/>
            <person name="Shiraishi A."/>
            <person name="Satake H."/>
            <person name="Nakayama K."/>
        </authorList>
    </citation>
    <scope>NUCLEOTIDE SEQUENCE</scope>
</reference>
<evidence type="ECO:0000313" key="1">
    <source>
        <dbReference type="EMBL" id="GFD06797.1"/>
    </source>
</evidence>
<dbReference type="EMBL" id="BKCJ011227424">
    <property type="protein sequence ID" value="GFD06797.1"/>
    <property type="molecule type" value="Genomic_DNA"/>
</dbReference>
<protein>
    <submittedName>
        <fullName evidence="1">Uncharacterized protein</fullName>
    </submittedName>
</protein>